<evidence type="ECO:0000313" key="2">
    <source>
        <dbReference type="EMBL" id="MBB4284512.1"/>
    </source>
</evidence>
<accession>A0A7W6RWM0</accession>
<feature type="transmembrane region" description="Helical" evidence="1">
    <location>
        <begin position="30"/>
        <end position="47"/>
    </location>
</feature>
<dbReference type="Pfam" id="PF06127">
    <property type="entry name" value="Mpo1-like"/>
    <property type="match status" value="1"/>
</dbReference>
<protein>
    <recommendedName>
        <fullName evidence="4">DUF962 domain-containing protein</fullName>
    </recommendedName>
</protein>
<dbReference type="Proteomes" id="UP000555728">
    <property type="component" value="Unassembled WGS sequence"/>
</dbReference>
<organism evidence="2 3">
    <name type="scientific">Roseospira goensis</name>
    <dbReference type="NCBI Taxonomy" id="391922"/>
    <lineage>
        <taxon>Bacteria</taxon>
        <taxon>Pseudomonadati</taxon>
        <taxon>Pseudomonadota</taxon>
        <taxon>Alphaproteobacteria</taxon>
        <taxon>Rhodospirillales</taxon>
        <taxon>Rhodospirillaceae</taxon>
        <taxon>Roseospira</taxon>
    </lineage>
</organism>
<sequence length="118" mass="13082">MRDRDRTFDSFEAFWPFYLSQHARPGTRRLHLIGTAVAVYFLARALIALEPVSLGLAVVAGYGFAWLGHAAVERNRPATFSYPLWSLAGDFRMFFLWCAGRLDSEVRAAGGARVADGG</sequence>
<dbReference type="PANTHER" id="PTHR34205">
    <property type="entry name" value="TRANSMEMBRANE PROTEIN"/>
    <property type="match status" value="1"/>
</dbReference>
<comment type="caution">
    <text evidence="2">The sequence shown here is derived from an EMBL/GenBank/DDBJ whole genome shotgun (WGS) entry which is preliminary data.</text>
</comment>
<dbReference type="InterPro" id="IPR009305">
    <property type="entry name" value="Mpo1-like"/>
</dbReference>
<evidence type="ECO:0008006" key="4">
    <source>
        <dbReference type="Google" id="ProtNLM"/>
    </source>
</evidence>
<keyword evidence="1" id="KW-0472">Membrane</keyword>
<dbReference type="AlphaFoldDB" id="A0A7W6RWM0"/>
<dbReference type="EMBL" id="JACIGI010000002">
    <property type="protein sequence ID" value="MBB4284512.1"/>
    <property type="molecule type" value="Genomic_DNA"/>
</dbReference>
<dbReference type="PANTHER" id="PTHR34205:SF2">
    <property type="entry name" value="DUF962 DOMAIN-CONTAINING PROTEIN"/>
    <property type="match status" value="1"/>
</dbReference>
<evidence type="ECO:0000313" key="3">
    <source>
        <dbReference type="Proteomes" id="UP000555728"/>
    </source>
</evidence>
<keyword evidence="1" id="KW-0812">Transmembrane</keyword>
<proteinExistence type="predicted"/>
<evidence type="ECO:0000256" key="1">
    <source>
        <dbReference type="SAM" id="Phobius"/>
    </source>
</evidence>
<reference evidence="2 3" key="1">
    <citation type="submission" date="2020-08" db="EMBL/GenBank/DDBJ databases">
        <title>Genome sequencing of Purple Non-Sulfur Bacteria from various extreme environments.</title>
        <authorList>
            <person name="Mayer M."/>
        </authorList>
    </citation>
    <scope>NUCLEOTIDE SEQUENCE [LARGE SCALE GENOMIC DNA]</scope>
    <source>
        <strain evidence="2 3">JA135</strain>
    </source>
</reference>
<name>A0A7W6RWM0_9PROT</name>
<keyword evidence="1" id="KW-1133">Transmembrane helix</keyword>
<gene>
    <name evidence="2" type="ORF">GGD88_000219</name>
</gene>
<feature type="transmembrane region" description="Helical" evidence="1">
    <location>
        <begin position="53"/>
        <end position="72"/>
    </location>
</feature>
<keyword evidence="3" id="KW-1185">Reference proteome</keyword>
<dbReference type="RefSeq" id="WP_184430999.1">
    <property type="nucleotide sequence ID" value="NZ_JACIGI010000002.1"/>
</dbReference>